<evidence type="ECO:0000259" key="4">
    <source>
        <dbReference type="Pfam" id="PF00085"/>
    </source>
</evidence>
<feature type="domain" description="Thioredoxin" evidence="4">
    <location>
        <begin position="7"/>
        <end position="96"/>
    </location>
</feature>
<dbReference type="STRING" id="103827.A0A158RB17"/>
<evidence type="ECO:0000259" key="5">
    <source>
        <dbReference type="Pfam" id="PF00462"/>
    </source>
</evidence>
<keyword evidence="7" id="KW-1185">Reference proteome</keyword>
<protein>
    <submittedName>
        <fullName evidence="8">Glutaredoxin domain-containing protein</fullName>
    </submittedName>
</protein>
<dbReference type="Pfam" id="PF00462">
    <property type="entry name" value="Glutaredoxin"/>
    <property type="match status" value="2"/>
</dbReference>
<dbReference type="InterPro" id="IPR002109">
    <property type="entry name" value="Glutaredoxin"/>
</dbReference>
<dbReference type="InterPro" id="IPR033658">
    <property type="entry name" value="GRX_PICOT-like"/>
</dbReference>
<dbReference type="PANTHER" id="PTHR10293">
    <property type="entry name" value="GLUTAREDOXIN FAMILY MEMBER"/>
    <property type="match status" value="1"/>
</dbReference>
<organism evidence="8">
    <name type="scientific">Thelazia callipaeda</name>
    <name type="common">Oriental eyeworm</name>
    <name type="synonym">Parasitic nematode</name>
    <dbReference type="NCBI Taxonomy" id="103827"/>
    <lineage>
        <taxon>Eukaryota</taxon>
        <taxon>Metazoa</taxon>
        <taxon>Ecdysozoa</taxon>
        <taxon>Nematoda</taxon>
        <taxon>Chromadorea</taxon>
        <taxon>Rhabditida</taxon>
        <taxon>Spirurina</taxon>
        <taxon>Spiruromorpha</taxon>
        <taxon>Thelazioidea</taxon>
        <taxon>Thelaziidae</taxon>
        <taxon>Thelazia</taxon>
    </lineage>
</organism>
<dbReference type="GO" id="GO:0005829">
    <property type="term" value="C:cytosol"/>
    <property type="evidence" value="ECO:0007669"/>
    <property type="project" value="TreeGrafter"/>
</dbReference>
<dbReference type="OMA" id="LTHAARC"/>
<keyword evidence="1" id="KW-0479">Metal-binding</keyword>
<dbReference type="InterPro" id="IPR036249">
    <property type="entry name" value="Thioredoxin-like_sf"/>
</dbReference>
<dbReference type="PROSITE" id="PS51354">
    <property type="entry name" value="GLUTAREDOXIN_2"/>
    <property type="match status" value="2"/>
</dbReference>
<dbReference type="GO" id="GO:0046872">
    <property type="term" value="F:metal ion binding"/>
    <property type="evidence" value="ECO:0007669"/>
    <property type="project" value="UniProtKB-KW"/>
</dbReference>
<evidence type="ECO:0000313" key="7">
    <source>
        <dbReference type="Proteomes" id="UP000276776"/>
    </source>
</evidence>
<evidence type="ECO:0000256" key="2">
    <source>
        <dbReference type="ARBA" id="ARBA00023004"/>
    </source>
</evidence>
<dbReference type="InterPro" id="IPR013766">
    <property type="entry name" value="Thioredoxin_domain"/>
</dbReference>
<dbReference type="OrthoDB" id="415696at2759"/>
<sequence length="374" mass="43156">MGKLLRSNEEFDQFINTTNYCLVYFKAKWLEMCEHLDNLMLELKDELGCFDFAAVEAEELAELSSAYKVDAAPTVIIFKAGKEIDRVRGFDPGDLKMKIIEHNFVEGVANMTRRSVNDVRCSSYYQNFKVVSHFSFQNLDGRLNYNRFFQNIDERLKSLINQAPLMLFMKGTPDSPKCGFSKQIVILLRGINADFSTFDVLKDEEVRQKLKRYSNWPSYPQLYLNGELIGGLDIVKEELKNPLFRNRLPKMQASLKTKSISKILINIFQSSSNRLKELITQAPLMLFMKGRPEASQCQVSKSIIELLSSINADYSTFDILEDEKIEQELKEYSKLPTYPQLYLYGELVGGSDVLEEELKDPNFLDKLPKKRSNE</sequence>
<keyword evidence="2" id="KW-0408">Iron</keyword>
<dbReference type="GO" id="GO:0005634">
    <property type="term" value="C:nucleus"/>
    <property type="evidence" value="ECO:0007669"/>
    <property type="project" value="TreeGrafter"/>
</dbReference>
<dbReference type="FunFam" id="3.40.30.10:FF:000012">
    <property type="entry name" value="Monothiol glutaredoxin"/>
    <property type="match status" value="1"/>
</dbReference>
<dbReference type="SUPFAM" id="SSF52833">
    <property type="entry name" value="Thioredoxin-like"/>
    <property type="match status" value="3"/>
</dbReference>
<dbReference type="Pfam" id="PF00085">
    <property type="entry name" value="Thioredoxin"/>
    <property type="match status" value="1"/>
</dbReference>
<evidence type="ECO:0000256" key="3">
    <source>
        <dbReference type="ARBA" id="ARBA00023014"/>
    </source>
</evidence>
<feature type="domain" description="Glutaredoxin" evidence="5">
    <location>
        <begin position="285"/>
        <end position="348"/>
    </location>
</feature>
<keyword evidence="3" id="KW-0411">Iron-sulfur</keyword>
<dbReference type="GO" id="GO:0006879">
    <property type="term" value="P:intracellular iron ion homeostasis"/>
    <property type="evidence" value="ECO:0007669"/>
    <property type="project" value="TreeGrafter"/>
</dbReference>
<dbReference type="WBParaSite" id="TCLT_0000162301-mRNA-1">
    <property type="protein sequence ID" value="TCLT_0000162301-mRNA-1"/>
    <property type="gene ID" value="TCLT_0000162301"/>
</dbReference>
<evidence type="ECO:0000313" key="8">
    <source>
        <dbReference type="WBParaSite" id="TCLT_0000162301-mRNA-1"/>
    </source>
</evidence>
<accession>A0A158RB17</accession>
<feature type="domain" description="Glutaredoxin" evidence="5">
    <location>
        <begin position="166"/>
        <end position="229"/>
    </location>
</feature>
<dbReference type="CDD" id="cd03028">
    <property type="entry name" value="GRX_PICOT_like"/>
    <property type="match status" value="1"/>
</dbReference>
<reference evidence="6 7" key="2">
    <citation type="submission" date="2018-11" db="EMBL/GenBank/DDBJ databases">
        <authorList>
            <consortium name="Pathogen Informatics"/>
        </authorList>
    </citation>
    <scope>NUCLEOTIDE SEQUENCE [LARGE SCALE GENOMIC DNA]</scope>
</reference>
<reference evidence="8" key="1">
    <citation type="submission" date="2016-04" db="UniProtKB">
        <authorList>
            <consortium name="WormBaseParasite"/>
        </authorList>
    </citation>
    <scope>IDENTIFICATION</scope>
</reference>
<proteinExistence type="predicted"/>
<evidence type="ECO:0000256" key="1">
    <source>
        <dbReference type="ARBA" id="ARBA00022723"/>
    </source>
</evidence>
<gene>
    <name evidence="6" type="ORF">TCLT_LOCUS1624</name>
</gene>
<dbReference type="EMBL" id="UYYF01000227">
    <property type="protein sequence ID" value="VDM97163.1"/>
    <property type="molecule type" value="Genomic_DNA"/>
</dbReference>
<name>A0A158RB17_THECL</name>
<dbReference type="InterPro" id="IPR004480">
    <property type="entry name" value="Monothiol_GRX-rel"/>
</dbReference>
<dbReference type="Gene3D" id="3.40.30.10">
    <property type="entry name" value="Glutaredoxin"/>
    <property type="match status" value="3"/>
</dbReference>
<dbReference type="GO" id="GO:0051536">
    <property type="term" value="F:iron-sulfur cluster binding"/>
    <property type="evidence" value="ECO:0007669"/>
    <property type="project" value="UniProtKB-KW"/>
</dbReference>
<dbReference type="PANTHER" id="PTHR10293:SF73">
    <property type="entry name" value="GLUTAREDOXIN-3"/>
    <property type="match status" value="1"/>
</dbReference>
<evidence type="ECO:0000313" key="6">
    <source>
        <dbReference type="EMBL" id="VDM97163.1"/>
    </source>
</evidence>
<dbReference type="Proteomes" id="UP000276776">
    <property type="component" value="Unassembled WGS sequence"/>
</dbReference>
<dbReference type="AlphaFoldDB" id="A0A158RB17"/>